<keyword evidence="2" id="KW-1185">Reference proteome</keyword>
<proteinExistence type="predicted"/>
<evidence type="ECO:0000313" key="1">
    <source>
        <dbReference type="EMBL" id="CRL00973.1"/>
    </source>
</evidence>
<reference evidence="1 2" key="1">
    <citation type="submission" date="2015-04" db="EMBL/GenBank/DDBJ databases">
        <authorList>
            <person name="Syromyatnikov M.Y."/>
            <person name="Popov V.N."/>
        </authorList>
    </citation>
    <scope>NUCLEOTIDE SEQUENCE [LARGE SCALE GENOMIC DNA]</scope>
</reference>
<accession>A0A1J1IL55</accession>
<dbReference type="AlphaFoldDB" id="A0A1J1IL55"/>
<dbReference type="Proteomes" id="UP000183832">
    <property type="component" value="Unassembled WGS sequence"/>
</dbReference>
<protein>
    <submittedName>
        <fullName evidence="1">CLUMA_CG014546, isoform A</fullName>
    </submittedName>
</protein>
<dbReference type="EMBL" id="CVRI01000055">
    <property type="protein sequence ID" value="CRL00973.1"/>
    <property type="molecule type" value="Genomic_DNA"/>
</dbReference>
<organism evidence="1 2">
    <name type="scientific">Clunio marinus</name>
    <dbReference type="NCBI Taxonomy" id="568069"/>
    <lineage>
        <taxon>Eukaryota</taxon>
        <taxon>Metazoa</taxon>
        <taxon>Ecdysozoa</taxon>
        <taxon>Arthropoda</taxon>
        <taxon>Hexapoda</taxon>
        <taxon>Insecta</taxon>
        <taxon>Pterygota</taxon>
        <taxon>Neoptera</taxon>
        <taxon>Endopterygota</taxon>
        <taxon>Diptera</taxon>
        <taxon>Nematocera</taxon>
        <taxon>Chironomoidea</taxon>
        <taxon>Chironomidae</taxon>
        <taxon>Clunio</taxon>
    </lineage>
</organism>
<name>A0A1J1IL55_9DIPT</name>
<sequence length="143" mass="16574">MLKRKELMMLQKSARLNSNLSISSLMAIKKGNIWLMLKHFHVINVDQVTRIKCSRKMRTLNVVNKKKVDGARELKRTNYKAPKLNMKGQTKWIVEAFLKPSDAPRGKTLYTTMSKQGSINLNTDEALNCRINIIKIQERIYIV</sequence>
<gene>
    <name evidence="1" type="ORF">CLUMA_CG014546</name>
</gene>
<evidence type="ECO:0000313" key="2">
    <source>
        <dbReference type="Proteomes" id="UP000183832"/>
    </source>
</evidence>